<evidence type="ECO:0000313" key="1">
    <source>
        <dbReference type="EMBL" id="EFS97371.1"/>
    </source>
</evidence>
<organism evidence="1 2">
    <name type="scientific">Capnocytophaga ochracea F0287</name>
    <dbReference type="NCBI Taxonomy" id="873517"/>
    <lineage>
        <taxon>Bacteria</taxon>
        <taxon>Pseudomonadati</taxon>
        <taxon>Bacteroidota</taxon>
        <taxon>Flavobacteriia</taxon>
        <taxon>Flavobacteriales</taxon>
        <taxon>Flavobacteriaceae</taxon>
        <taxon>Capnocytophaga</taxon>
    </lineage>
</organism>
<proteinExistence type="predicted"/>
<evidence type="ECO:0000313" key="2">
    <source>
        <dbReference type="Proteomes" id="UP000005391"/>
    </source>
</evidence>
<dbReference type="AlphaFoldDB" id="E4MSI1"/>
<sequence length="50" mass="5711">MTGENNERRNLLEQIFNINPQKANTIADAFMSAIGNNHSGVYWEYPTNIL</sequence>
<dbReference type="Proteomes" id="UP000005391">
    <property type="component" value="Unassembled WGS sequence"/>
</dbReference>
<gene>
    <name evidence="1" type="ORF">HMPREF1977_1354</name>
</gene>
<dbReference type="EMBL" id="AEOH01000037">
    <property type="protein sequence ID" value="EFS97371.1"/>
    <property type="molecule type" value="Genomic_DNA"/>
</dbReference>
<accession>E4MSI1</accession>
<dbReference type="HOGENOM" id="CLU_3115876_0_0_10"/>
<reference evidence="1 2" key="1">
    <citation type="submission" date="2010-10" db="EMBL/GenBank/DDBJ databases">
        <authorList>
            <person name="Muzny D."/>
            <person name="Qin X."/>
            <person name="Deng J."/>
            <person name="Jiang H."/>
            <person name="Liu Y."/>
            <person name="Qu J."/>
            <person name="Song X.-Z."/>
            <person name="Zhang L."/>
            <person name="Thornton R."/>
            <person name="Coyle M."/>
            <person name="Francisco L."/>
            <person name="Jackson L."/>
            <person name="Javaid M."/>
            <person name="Korchina V."/>
            <person name="Kovar C."/>
            <person name="Mata R."/>
            <person name="Mathew T."/>
            <person name="Ngo R."/>
            <person name="Nguyen L."/>
            <person name="Nguyen N."/>
            <person name="Okwuonu G."/>
            <person name="Ongeri F."/>
            <person name="Pham C."/>
            <person name="Simmons D."/>
            <person name="Wilczek-Boney K."/>
            <person name="Hale W."/>
            <person name="Jakkamsetti A."/>
            <person name="Pham P."/>
            <person name="Ruth R."/>
            <person name="San Lucas F."/>
            <person name="Warren J."/>
            <person name="Zhang J."/>
            <person name="Zhao Z."/>
            <person name="Zhou C."/>
            <person name="Zhu D."/>
            <person name="Lee S."/>
            <person name="Bess C."/>
            <person name="Blankenburg K."/>
            <person name="Forbes L."/>
            <person name="Fu Q."/>
            <person name="Gubbala S."/>
            <person name="Hirani K."/>
            <person name="Jayaseelan J.C."/>
            <person name="Lara F."/>
            <person name="Munidasa M."/>
            <person name="Palculict T."/>
            <person name="Patil S."/>
            <person name="Pu L.-L."/>
            <person name="Saada N."/>
            <person name="Tang L."/>
            <person name="Weissenberger G."/>
            <person name="Zhu Y."/>
            <person name="Hemphill L."/>
            <person name="Shang Y."/>
            <person name="Youmans B."/>
            <person name="Ayvaz T."/>
            <person name="Ross M."/>
            <person name="Santibanez J."/>
            <person name="Aqrawi P."/>
            <person name="Gross S."/>
            <person name="Joshi V."/>
            <person name="Fowler G."/>
            <person name="Nazareth L."/>
            <person name="Reid J."/>
            <person name="Worley K."/>
            <person name="Petrosino J."/>
            <person name="Highlander S."/>
            <person name="Gibbs R."/>
        </authorList>
    </citation>
    <scope>NUCLEOTIDE SEQUENCE [LARGE SCALE GENOMIC DNA]</scope>
    <source>
        <strain evidence="1 2">F0287</strain>
    </source>
</reference>
<comment type="caution">
    <text evidence="1">The sequence shown here is derived from an EMBL/GenBank/DDBJ whole genome shotgun (WGS) entry which is preliminary data.</text>
</comment>
<protein>
    <submittedName>
        <fullName evidence="1">Uncharacterized protein</fullName>
    </submittedName>
</protein>
<name>E4MSI1_CAPOC</name>